<dbReference type="AlphaFoldDB" id="A0A1Y2CHT3"/>
<evidence type="ECO:0000313" key="3">
    <source>
        <dbReference type="Proteomes" id="UP000193642"/>
    </source>
</evidence>
<evidence type="ECO:0000256" key="1">
    <source>
        <dbReference type="SAM" id="MobiDB-lite"/>
    </source>
</evidence>
<name>A0A1Y2CHT3_9FUNG</name>
<evidence type="ECO:0000313" key="2">
    <source>
        <dbReference type="EMBL" id="ORY46384.1"/>
    </source>
</evidence>
<organism evidence="2 3">
    <name type="scientific">Rhizoclosmatium globosum</name>
    <dbReference type="NCBI Taxonomy" id="329046"/>
    <lineage>
        <taxon>Eukaryota</taxon>
        <taxon>Fungi</taxon>
        <taxon>Fungi incertae sedis</taxon>
        <taxon>Chytridiomycota</taxon>
        <taxon>Chytridiomycota incertae sedis</taxon>
        <taxon>Chytridiomycetes</taxon>
        <taxon>Chytridiales</taxon>
        <taxon>Chytriomycetaceae</taxon>
        <taxon>Rhizoclosmatium</taxon>
    </lineage>
</organism>
<comment type="caution">
    <text evidence="2">The sequence shown here is derived from an EMBL/GenBank/DDBJ whole genome shotgun (WGS) entry which is preliminary data.</text>
</comment>
<dbReference type="OrthoDB" id="2155524at2759"/>
<keyword evidence="3" id="KW-1185">Reference proteome</keyword>
<protein>
    <submittedName>
        <fullName evidence="2">Uncharacterized protein</fullName>
    </submittedName>
</protein>
<dbReference type="Proteomes" id="UP000193642">
    <property type="component" value="Unassembled WGS sequence"/>
</dbReference>
<reference evidence="2 3" key="1">
    <citation type="submission" date="2016-07" db="EMBL/GenBank/DDBJ databases">
        <title>Pervasive Adenine N6-methylation of Active Genes in Fungi.</title>
        <authorList>
            <consortium name="DOE Joint Genome Institute"/>
            <person name="Mondo S.J."/>
            <person name="Dannebaum R.O."/>
            <person name="Kuo R.C."/>
            <person name="Labutti K."/>
            <person name="Haridas S."/>
            <person name="Kuo A."/>
            <person name="Salamov A."/>
            <person name="Ahrendt S.R."/>
            <person name="Lipzen A."/>
            <person name="Sullivan W."/>
            <person name="Andreopoulos W.B."/>
            <person name="Clum A."/>
            <person name="Lindquist E."/>
            <person name="Daum C."/>
            <person name="Ramamoorthy G.K."/>
            <person name="Gryganskyi A."/>
            <person name="Culley D."/>
            <person name="Magnuson J.K."/>
            <person name="James T.Y."/>
            <person name="O'Malley M.A."/>
            <person name="Stajich J.E."/>
            <person name="Spatafora J.W."/>
            <person name="Visel A."/>
            <person name="Grigoriev I.V."/>
        </authorList>
    </citation>
    <scope>NUCLEOTIDE SEQUENCE [LARGE SCALE GENOMIC DNA]</scope>
    <source>
        <strain evidence="2 3">JEL800</strain>
    </source>
</reference>
<gene>
    <name evidence="2" type="ORF">BCR33DRAFT_849115</name>
</gene>
<sequence length="110" mass="12331">MMNNLQIDADRRSRQGRSLSKRRPSITNHEDHGNVTIGALLEQPSALSGQLDLYVPPTRRGEEGLLVERFFILANRTLYMFVTRSTFSQPLASLDLTPNSYIVADIKGAN</sequence>
<dbReference type="EMBL" id="MCGO01000016">
    <property type="protein sequence ID" value="ORY46384.1"/>
    <property type="molecule type" value="Genomic_DNA"/>
</dbReference>
<feature type="region of interest" description="Disordered" evidence="1">
    <location>
        <begin position="1"/>
        <end position="34"/>
    </location>
</feature>
<proteinExistence type="predicted"/>
<accession>A0A1Y2CHT3</accession>